<dbReference type="AlphaFoldDB" id="B7FRQ8"/>
<name>B7FRQ8_PHATC</name>
<feature type="transmembrane region" description="Helical" evidence="5">
    <location>
        <begin position="242"/>
        <end position="260"/>
    </location>
</feature>
<evidence type="ECO:0000256" key="3">
    <source>
        <dbReference type="ARBA" id="ARBA00022989"/>
    </source>
</evidence>
<keyword evidence="4 5" id="KW-0472">Membrane</keyword>
<dbReference type="PaxDb" id="2850-Phatr43280"/>
<dbReference type="InParanoid" id="B7FRQ8"/>
<proteinExistence type="predicted"/>
<evidence type="ECO:0000313" key="8">
    <source>
        <dbReference type="EMBL" id="EEC50657.1"/>
    </source>
</evidence>
<dbReference type="Proteomes" id="UP000000759">
    <property type="component" value="Chromosome 2"/>
</dbReference>
<feature type="transmembrane region" description="Helical" evidence="5">
    <location>
        <begin position="388"/>
        <end position="413"/>
    </location>
</feature>
<reference evidence="8 9" key="1">
    <citation type="journal article" date="2008" name="Nature">
        <title>The Phaeodactylum genome reveals the evolutionary history of diatom genomes.</title>
        <authorList>
            <person name="Bowler C."/>
            <person name="Allen A.E."/>
            <person name="Badger J.H."/>
            <person name="Grimwood J."/>
            <person name="Jabbari K."/>
            <person name="Kuo A."/>
            <person name="Maheswari U."/>
            <person name="Martens C."/>
            <person name="Maumus F."/>
            <person name="Otillar R.P."/>
            <person name="Rayko E."/>
            <person name="Salamov A."/>
            <person name="Vandepoele K."/>
            <person name="Beszteri B."/>
            <person name="Gruber A."/>
            <person name="Heijde M."/>
            <person name="Katinka M."/>
            <person name="Mock T."/>
            <person name="Valentin K."/>
            <person name="Verret F."/>
            <person name="Berges J.A."/>
            <person name="Brownlee C."/>
            <person name="Cadoret J.P."/>
            <person name="Chiovitti A."/>
            <person name="Choi C.J."/>
            <person name="Coesel S."/>
            <person name="De Martino A."/>
            <person name="Detter J.C."/>
            <person name="Durkin C."/>
            <person name="Falciatore A."/>
            <person name="Fournet J."/>
            <person name="Haruta M."/>
            <person name="Huysman M.J."/>
            <person name="Jenkins B.D."/>
            <person name="Jiroutova K."/>
            <person name="Jorgensen R.E."/>
            <person name="Joubert Y."/>
            <person name="Kaplan A."/>
            <person name="Kroger N."/>
            <person name="Kroth P.G."/>
            <person name="La Roche J."/>
            <person name="Lindquist E."/>
            <person name="Lommer M."/>
            <person name="Martin-Jezequel V."/>
            <person name="Lopez P.J."/>
            <person name="Lucas S."/>
            <person name="Mangogna M."/>
            <person name="McGinnis K."/>
            <person name="Medlin L.K."/>
            <person name="Montsant A."/>
            <person name="Oudot-Le Secq M.P."/>
            <person name="Napoli C."/>
            <person name="Obornik M."/>
            <person name="Parker M.S."/>
            <person name="Petit J.L."/>
            <person name="Porcel B.M."/>
            <person name="Poulsen N."/>
            <person name="Robison M."/>
            <person name="Rychlewski L."/>
            <person name="Rynearson T.A."/>
            <person name="Schmutz J."/>
            <person name="Shapiro H."/>
            <person name="Siaut M."/>
            <person name="Stanley M."/>
            <person name="Sussman M.R."/>
            <person name="Taylor A.R."/>
            <person name="Vardi A."/>
            <person name="von Dassow P."/>
            <person name="Vyverman W."/>
            <person name="Willis A."/>
            <person name="Wyrwicz L.S."/>
            <person name="Rokhsar D.S."/>
            <person name="Weissenbach J."/>
            <person name="Armbrust E.V."/>
            <person name="Green B.R."/>
            <person name="Van de Peer Y."/>
            <person name="Grigoriev I.V."/>
        </authorList>
    </citation>
    <scope>NUCLEOTIDE SEQUENCE [LARGE SCALE GENOMIC DNA]</scope>
    <source>
        <strain evidence="8 9">CCAP 1055/1</strain>
    </source>
</reference>
<feature type="transmembrane region" description="Helical" evidence="5">
    <location>
        <begin position="304"/>
        <end position="322"/>
    </location>
</feature>
<evidence type="ECO:0000256" key="5">
    <source>
        <dbReference type="SAM" id="Phobius"/>
    </source>
</evidence>
<feature type="chain" id="PRO_5002855337" description="Amino acid transporter transmembrane domain-containing protein" evidence="6">
    <location>
        <begin position="25"/>
        <end position="528"/>
    </location>
</feature>
<keyword evidence="3 5" id="KW-1133">Transmembrane helix</keyword>
<feature type="signal peptide" evidence="6">
    <location>
        <begin position="1"/>
        <end position="24"/>
    </location>
</feature>
<dbReference type="OrthoDB" id="28208at2759"/>
<dbReference type="GO" id="GO:0015179">
    <property type="term" value="F:L-amino acid transmembrane transporter activity"/>
    <property type="evidence" value="ECO:0007669"/>
    <property type="project" value="TreeGrafter"/>
</dbReference>
<feature type="domain" description="Amino acid transporter transmembrane" evidence="7">
    <location>
        <begin position="82"/>
        <end position="522"/>
    </location>
</feature>
<keyword evidence="6" id="KW-0732">Signal</keyword>
<evidence type="ECO:0000256" key="6">
    <source>
        <dbReference type="SAM" id="SignalP"/>
    </source>
</evidence>
<feature type="transmembrane region" description="Helical" evidence="5">
    <location>
        <begin position="457"/>
        <end position="481"/>
    </location>
</feature>
<feature type="transmembrane region" description="Helical" evidence="5">
    <location>
        <begin position="343"/>
        <end position="368"/>
    </location>
</feature>
<accession>B7FRQ8</accession>
<evidence type="ECO:0000256" key="4">
    <source>
        <dbReference type="ARBA" id="ARBA00023136"/>
    </source>
</evidence>
<dbReference type="Pfam" id="PF01490">
    <property type="entry name" value="Aa_trans"/>
    <property type="match status" value="1"/>
</dbReference>
<organism evidence="8 9">
    <name type="scientific">Phaeodactylum tricornutum (strain CCAP 1055/1)</name>
    <dbReference type="NCBI Taxonomy" id="556484"/>
    <lineage>
        <taxon>Eukaryota</taxon>
        <taxon>Sar</taxon>
        <taxon>Stramenopiles</taxon>
        <taxon>Ochrophyta</taxon>
        <taxon>Bacillariophyta</taxon>
        <taxon>Bacillariophyceae</taxon>
        <taxon>Bacillariophycidae</taxon>
        <taxon>Naviculales</taxon>
        <taxon>Phaeodactylaceae</taxon>
        <taxon>Phaeodactylum</taxon>
    </lineage>
</organism>
<dbReference type="PROSITE" id="PS51257">
    <property type="entry name" value="PROKAR_LIPOPROTEIN"/>
    <property type="match status" value="1"/>
</dbReference>
<dbReference type="InterPro" id="IPR013057">
    <property type="entry name" value="AA_transpt_TM"/>
</dbReference>
<feature type="transmembrane region" description="Helical" evidence="5">
    <location>
        <begin position="502"/>
        <end position="523"/>
    </location>
</feature>
<comment type="subcellular location">
    <subcellularLocation>
        <location evidence="1">Membrane</location>
        <topology evidence="1">Multi-pass membrane protein</topology>
    </subcellularLocation>
</comment>
<reference evidence="9" key="2">
    <citation type="submission" date="2008-08" db="EMBL/GenBank/DDBJ databases">
        <authorList>
            <consortium name="Diatom Consortium"/>
            <person name="Grigoriev I."/>
            <person name="Grimwood J."/>
            <person name="Kuo A."/>
            <person name="Otillar R.P."/>
            <person name="Salamov A."/>
            <person name="Detter J.C."/>
            <person name="Lindquist E."/>
            <person name="Shapiro H."/>
            <person name="Lucas S."/>
            <person name="Glavina del Rio T."/>
            <person name="Pitluck S."/>
            <person name="Rokhsar D."/>
            <person name="Bowler C."/>
        </authorList>
    </citation>
    <scope>GENOME REANNOTATION</scope>
    <source>
        <strain evidence="9">CCAP 1055/1</strain>
    </source>
</reference>
<dbReference type="OMA" id="CPHGMLP"/>
<dbReference type="GO" id="GO:0016020">
    <property type="term" value="C:membrane"/>
    <property type="evidence" value="ECO:0007669"/>
    <property type="project" value="UniProtKB-SubCell"/>
</dbReference>
<dbReference type="PANTHER" id="PTHR22950:SF652">
    <property type="entry name" value="TRANSMEMBRANE AMINO ACID TRANSPORTER FAMILY PROTEIN"/>
    <property type="match status" value="1"/>
</dbReference>
<dbReference type="EMBL" id="CM000606">
    <property type="protein sequence ID" value="EEC50657.1"/>
    <property type="molecule type" value="Genomic_DNA"/>
</dbReference>
<evidence type="ECO:0000313" key="9">
    <source>
        <dbReference type="Proteomes" id="UP000000759"/>
    </source>
</evidence>
<dbReference type="STRING" id="556484.B7FRQ8"/>
<dbReference type="GeneID" id="7197058"/>
<evidence type="ECO:0000259" key="7">
    <source>
        <dbReference type="Pfam" id="PF01490"/>
    </source>
</evidence>
<feature type="transmembrane region" description="Helical" evidence="5">
    <location>
        <begin position="434"/>
        <end position="451"/>
    </location>
</feature>
<dbReference type="eggNOG" id="KOG1305">
    <property type="taxonomic scope" value="Eukaryota"/>
</dbReference>
<protein>
    <recommendedName>
        <fullName evidence="7">Amino acid transporter transmembrane domain-containing protein</fullName>
    </recommendedName>
</protein>
<dbReference type="PANTHER" id="PTHR22950">
    <property type="entry name" value="AMINO ACID TRANSPORTER"/>
    <property type="match status" value="1"/>
</dbReference>
<evidence type="ECO:0000256" key="2">
    <source>
        <dbReference type="ARBA" id="ARBA00022692"/>
    </source>
</evidence>
<keyword evidence="9" id="KW-1185">Reference proteome</keyword>
<dbReference type="HOGENOM" id="CLU_032959_0_0_1"/>
<feature type="transmembrane region" description="Helical" evidence="5">
    <location>
        <begin position="213"/>
        <end position="230"/>
    </location>
</feature>
<feature type="transmembrane region" description="Helical" evidence="5">
    <location>
        <begin position="171"/>
        <end position="193"/>
    </location>
</feature>
<dbReference type="KEGG" id="pti:PHATRDRAFT_43280"/>
<gene>
    <name evidence="8" type="ORF">PHATRDRAFT_43280</name>
</gene>
<sequence length="528" mass="56157">MIHSKSKLFFGLAILLSCLRPSIADGSISLFSTTAARPTYTVSSVTAIRGGAAAIPAPKGKRVLTKKHVATSVGHDDELMSSPTAVANVLADLCPHGMLPIAYGMAAAGGTGPVLATAVLVVFGALSWYSLVSFARAADVVLVQSKEEHAAGESLSAVWERTVPNGKLTTYIPDVGCVFLTVGCLLFYSAFIGDIFGSLVSGVKGLPSVLQKRWPVLLLLHAVPILPLCLKKDLSALKYSSMTGLLGIFYTVFFVGKRLVDGSYAEGGKYFDLMATKFQPAPLANFPHTQSGVLGYLADIPSMYAGKGLFTLMNMCCVAYACHYNAVKYYMELKDRTVPTLKGVMAAGIGGTGLVFWCMMMLGFATFGKHSQALLLNNYHSSVDLMATAARLFTGIAIISGYALMFAGLKAALFSLLKLDQPNTTNRDLKQNTISFGILSAIAVAACFVTEHELATVIGIVGSVFGSVVIYIFPAIVNISLLAKKNKKGNRIAALFFPGEVLFNKLMILFGAMFAVLGTWISLASDDH</sequence>
<dbReference type="RefSeq" id="XP_002177843.1">
    <property type="nucleotide sequence ID" value="XM_002177807.1"/>
</dbReference>
<keyword evidence="2 5" id="KW-0812">Transmembrane</keyword>
<feature type="transmembrane region" description="Helical" evidence="5">
    <location>
        <begin position="101"/>
        <end position="126"/>
    </location>
</feature>
<evidence type="ECO:0000256" key="1">
    <source>
        <dbReference type="ARBA" id="ARBA00004141"/>
    </source>
</evidence>